<evidence type="ECO:0000256" key="1">
    <source>
        <dbReference type="SAM" id="MobiDB-lite"/>
    </source>
</evidence>
<comment type="caution">
    <text evidence="2">The sequence shown here is derived from an EMBL/GenBank/DDBJ whole genome shotgun (WGS) entry which is preliminary data.</text>
</comment>
<feature type="non-terminal residue" evidence="2">
    <location>
        <position position="48"/>
    </location>
</feature>
<proteinExistence type="predicted"/>
<accession>G5NLG6</accession>
<name>G5NLG6_SALET</name>
<evidence type="ECO:0000313" key="3">
    <source>
        <dbReference type="Proteomes" id="UP000003532"/>
    </source>
</evidence>
<feature type="compositionally biased region" description="Basic and acidic residues" evidence="1">
    <location>
        <begin position="1"/>
        <end position="19"/>
    </location>
</feature>
<dbReference type="Proteomes" id="UP000003532">
    <property type="component" value="Unassembled WGS sequence"/>
</dbReference>
<dbReference type="AlphaFoldDB" id="G5NLG6"/>
<evidence type="ECO:0000313" key="2">
    <source>
        <dbReference type="EMBL" id="EHC48429.1"/>
    </source>
</evidence>
<gene>
    <name evidence="2" type="ORF">LTSEINV_6048</name>
</gene>
<feature type="region of interest" description="Disordered" evidence="1">
    <location>
        <begin position="1"/>
        <end position="22"/>
    </location>
</feature>
<reference evidence="2 3" key="1">
    <citation type="journal article" date="2011" name="BMC Genomics">
        <title>Genome sequencing reveals diversification of virulence factor content and possible host adaptation in distinct subpopulations of Salmonella enterica.</title>
        <authorList>
            <person name="den Bakker H.C."/>
            <person name="Moreno Switt A.I."/>
            <person name="Govoni G."/>
            <person name="Cummings C.A."/>
            <person name="Ranieri M.L."/>
            <person name="Degoricija L."/>
            <person name="Hoelzer K."/>
            <person name="Rodriguez-Rivera L.D."/>
            <person name="Brown S."/>
            <person name="Bolchacova E."/>
            <person name="Furtado M.R."/>
            <person name="Wiedmann M."/>
        </authorList>
    </citation>
    <scope>NUCLEOTIDE SEQUENCE [LARGE SCALE GENOMIC DNA]</scope>
    <source>
        <strain evidence="2 3">R8-3668</strain>
    </source>
</reference>
<organism evidence="2 3">
    <name type="scientific">Salmonella enterica subsp. enterica serovar Inverness str. R8-3668</name>
    <dbReference type="NCBI Taxonomy" id="913075"/>
    <lineage>
        <taxon>Bacteria</taxon>
        <taxon>Pseudomonadati</taxon>
        <taxon>Pseudomonadota</taxon>
        <taxon>Gammaproteobacteria</taxon>
        <taxon>Enterobacterales</taxon>
        <taxon>Enterobacteriaceae</taxon>
        <taxon>Salmonella</taxon>
    </lineage>
</organism>
<protein>
    <submittedName>
        <fullName evidence="2">Uncharacterized protein</fullName>
    </submittedName>
</protein>
<dbReference type="EMBL" id="AFCO01001972">
    <property type="protein sequence ID" value="EHC48429.1"/>
    <property type="molecule type" value="Genomic_DNA"/>
</dbReference>
<sequence>MKENTEKGTSDETEKKSELRSGALRSSLAVELHTRYAILLWARSDCDK</sequence>